<sequence length="196" mass="21623">MITRDQYVDPYSERGVSDHTDGPPVTRLYHRGQGHSGYRPLDCVTCGRLVASFLHSLRVGVTESSTATSTTLTSTSGTPTPCLQWRDVLVLDWYKVSDNSGVVTGLQEAGIPVRVMNDDDIEDVATARSDVVWVADVDGVRGLERKVIVCLENHVYDSLRSKLLPQYITTVRLDLMSRCTSQLVIVSPDDKPLEGD</sequence>
<dbReference type="EMBL" id="PZQS01000011">
    <property type="protein sequence ID" value="PVD22584.1"/>
    <property type="molecule type" value="Genomic_DNA"/>
</dbReference>
<dbReference type="Proteomes" id="UP000245119">
    <property type="component" value="Linkage Group LG11"/>
</dbReference>
<evidence type="ECO:0000313" key="2">
    <source>
        <dbReference type="EMBL" id="PVD22584.1"/>
    </source>
</evidence>
<feature type="compositionally biased region" description="Basic and acidic residues" evidence="1">
    <location>
        <begin position="11"/>
        <end position="21"/>
    </location>
</feature>
<evidence type="ECO:0000256" key="1">
    <source>
        <dbReference type="SAM" id="MobiDB-lite"/>
    </source>
</evidence>
<keyword evidence="3" id="KW-1185">Reference proteome</keyword>
<reference evidence="2 3" key="1">
    <citation type="submission" date="2018-04" db="EMBL/GenBank/DDBJ databases">
        <title>The genome of golden apple snail Pomacea canaliculata provides insight into stress tolerance and invasive adaptation.</title>
        <authorList>
            <person name="Liu C."/>
            <person name="Liu B."/>
            <person name="Ren Y."/>
            <person name="Zhang Y."/>
            <person name="Wang H."/>
            <person name="Li S."/>
            <person name="Jiang F."/>
            <person name="Yin L."/>
            <person name="Zhang G."/>
            <person name="Qian W."/>
            <person name="Fan W."/>
        </authorList>
    </citation>
    <scope>NUCLEOTIDE SEQUENCE [LARGE SCALE GENOMIC DNA]</scope>
    <source>
        <strain evidence="2">SZHN2017</strain>
        <tissue evidence="2">Muscle</tissue>
    </source>
</reference>
<proteinExistence type="predicted"/>
<protein>
    <submittedName>
        <fullName evidence="2">Uncharacterized protein</fullName>
    </submittedName>
</protein>
<dbReference type="AlphaFoldDB" id="A0A2T7NN51"/>
<comment type="caution">
    <text evidence="2">The sequence shown here is derived from an EMBL/GenBank/DDBJ whole genome shotgun (WGS) entry which is preliminary data.</text>
</comment>
<organism evidence="2 3">
    <name type="scientific">Pomacea canaliculata</name>
    <name type="common">Golden apple snail</name>
    <dbReference type="NCBI Taxonomy" id="400727"/>
    <lineage>
        <taxon>Eukaryota</taxon>
        <taxon>Metazoa</taxon>
        <taxon>Spiralia</taxon>
        <taxon>Lophotrochozoa</taxon>
        <taxon>Mollusca</taxon>
        <taxon>Gastropoda</taxon>
        <taxon>Caenogastropoda</taxon>
        <taxon>Architaenioglossa</taxon>
        <taxon>Ampullarioidea</taxon>
        <taxon>Ampullariidae</taxon>
        <taxon>Pomacea</taxon>
    </lineage>
</organism>
<evidence type="ECO:0000313" key="3">
    <source>
        <dbReference type="Proteomes" id="UP000245119"/>
    </source>
</evidence>
<accession>A0A2T7NN51</accession>
<feature type="region of interest" description="Disordered" evidence="1">
    <location>
        <begin position="1"/>
        <end position="31"/>
    </location>
</feature>
<name>A0A2T7NN51_POMCA</name>
<gene>
    <name evidence="2" type="ORF">C0Q70_18402</name>
</gene>